<keyword evidence="3" id="KW-1185">Reference proteome</keyword>
<sequence length="523" mass="54104">MTGTLRLMRFMLRRERRGLPWWLAGVTVLLLSQSTQSQSLYGTPEKLATLRRTVGSNTAVIAMSGPTGLLETIGGEVMFEIFAFLGIVAALMNMFLIGRTTRGDEETGRAELIRSAPVGRRAPLTAALAFAALADLAAGVLVFAVGAGTGLPIAGSLLAGAALTTVGLTFAALTAVAAQLFENARAVYGAVGFLLGAAYVLRAAGDAGDGTLSWLSPIGWGQRTYPYAGDRWWPLLLPLAATALLVAAAMVLLERRDIGAGLVRTRLGPATASPALGNTFGLAWRLQRAAMIGWVAGLALLGAAYGSIGNSIEQYVADNPEITQFLPPGSILDSYLALTVGLSALIAAAYGVTCVLRLRAEETSGHAENVLATATGRLAWLAGSLSVALGGTALAMLAIGTGEGLAYALTVDDLGQVPRLIGVAFAYLPAVWLVAAVTVLAVGWLPKAAAATAWVVVAYCAVVALFADSFDLPGWTQRASPFAQTPRVPLEALTVTPLLVIVGVAAALVATGYAGLRRRDVGY</sequence>
<feature type="transmembrane region" description="Helical" evidence="1">
    <location>
        <begin position="495"/>
        <end position="516"/>
    </location>
</feature>
<reference evidence="2 3" key="1">
    <citation type="submission" date="2021-03" db="EMBL/GenBank/DDBJ databases">
        <title>Whole genome shotgun sequence of Actinoplanes toevensis NBRC 105298.</title>
        <authorList>
            <person name="Komaki H."/>
            <person name="Tamura T."/>
        </authorList>
    </citation>
    <scope>NUCLEOTIDE SEQUENCE [LARGE SCALE GENOMIC DNA]</scope>
    <source>
        <strain evidence="2 3">NBRC 105298</strain>
    </source>
</reference>
<accession>A0A919T6T3</accession>
<feature type="transmembrane region" description="Helical" evidence="1">
    <location>
        <begin position="153"/>
        <end position="174"/>
    </location>
</feature>
<feature type="transmembrane region" description="Helical" evidence="1">
    <location>
        <begin position="420"/>
        <end position="442"/>
    </location>
</feature>
<organism evidence="2 3">
    <name type="scientific">Paractinoplanes toevensis</name>
    <dbReference type="NCBI Taxonomy" id="571911"/>
    <lineage>
        <taxon>Bacteria</taxon>
        <taxon>Bacillati</taxon>
        <taxon>Actinomycetota</taxon>
        <taxon>Actinomycetes</taxon>
        <taxon>Micromonosporales</taxon>
        <taxon>Micromonosporaceae</taxon>
        <taxon>Paractinoplanes</taxon>
    </lineage>
</organism>
<dbReference type="EMBL" id="BOQN01000019">
    <property type="protein sequence ID" value="GIM89752.1"/>
    <property type="molecule type" value="Genomic_DNA"/>
</dbReference>
<keyword evidence="1" id="KW-1133">Transmembrane helix</keyword>
<evidence type="ECO:0000313" key="3">
    <source>
        <dbReference type="Proteomes" id="UP000677082"/>
    </source>
</evidence>
<gene>
    <name evidence="2" type="ORF">Ato02nite_015450</name>
</gene>
<evidence type="ECO:0000313" key="2">
    <source>
        <dbReference type="EMBL" id="GIM89752.1"/>
    </source>
</evidence>
<feature type="transmembrane region" description="Helical" evidence="1">
    <location>
        <begin position="124"/>
        <end position="147"/>
    </location>
</feature>
<proteinExistence type="predicted"/>
<dbReference type="AlphaFoldDB" id="A0A919T6T3"/>
<feature type="transmembrane region" description="Helical" evidence="1">
    <location>
        <begin position="77"/>
        <end position="97"/>
    </location>
</feature>
<feature type="transmembrane region" description="Helical" evidence="1">
    <location>
        <begin position="232"/>
        <end position="253"/>
    </location>
</feature>
<protein>
    <submittedName>
        <fullName evidence="2">Exporter of polyketide antibiotics</fullName>
    </submittedName>
</protein>
<feature type="transmembrane region" description="Helical" evidence="1">
    <location>
        <begin position="186"/>
        <end position="205"/>
    </location>
</feature>
<dbReference type="Proteomes" id="UP000677082">
    <property type="component" value="Unassembled WGS sequence"/>
</dbReference>
<feature type="transmembrane region" description="Helical" evidence="1">
    <location>
        <begin position="449"/>
        <end position="467"/>
    </location>
</feature>
<feature type="transmembrane region" description="Helical" evidence="1">
    <location>
        <begin position="335"/>
        <end position="358"/>
    </location>
</feature>
<name>A0A919T6T3_9ACTN</name>
<comment type="caution">
    <text evidence="2">The sequence shown here is derived from an EMBL/GenBank/DDBJ whole genome shotgun (WGS) entry which is preliminary data.</text>
</comment>
<keyword evidence="1" id="KW-0472">Membrane</keyword>
<feature type="transmembrane region" description="Helical" evidence="1">
    <location>
        <begin position="378"/>
        <end position="400"/>
    </location>
</feature>
<evidence type="ECO:0000256" key="1">
    <source>
        <dbReference type="SAM" id="Phobius"/>
    </source>
</evidence>
<keyword evidence="1" id="KW-0812">Transmembrane</keyword>
<feature type="transmembrane region" description="Helical" evidence="1">
    <location>
        <begin position="289"/>
        <end position="308"/>
    </location>
</feature>